<dbReference type="GO" id="GO:0016829">
    <property type="term" value="F:lyase activity"/>
    <property type="evidence" value="ECO:0007669"/>
    <property type="project" value="UniProtKB-KW"/>
</dbReference>
<protein>
    <submittedName>
        <fullName evidence="2">Pectate lyase superfamily protein</fullName>
    </submittedName>
</protein>
<dbReference type="AlphaFoldDB" id="A0A1M5LWJ6"/>
<keyword evidence="3" id="KW-1185">Reference proteome</keyword>
<dbReference type="InterPro" id="IPR012334">
    <property type="entry name" value="Pectin_lyas_fold"/>
</dbReference>
<feature type="domain" description="Rhamnogalacturonase A/B/Epimerase-like pectate lyase" evidence="1">
    <location>
        <begin position="74"/>
        <end position="305"/>
    </location>
</feature>
<organism evidence="2 3">
    <name type="scientific">Chryseobacterium oranimense</name>
    <dbReference type="NCBI Taxonomy" id="421058"/>
    <lineage>
        <taxon>Bacteria</taxon>
        <taxon>Pseudomonadati</taxon>
        <taxon>Bacteroidota</taxon>
        <taxon>Flavobacteriia</taxon>
        <taxon>Flavobacteriales</taxon>
        <taxon>Weeksellaceae</taxon>
        <taxon>Chryseobacterium group</taxon>
        <taxon>Chryseobacterium</taxon>
    </lineage>
</organism>
<proteinExistence type="predicted"/>
<evidence type="ECO:0000259" key="1">
    <source>
        <dbReference type="Pfam" id="PF12708"/>
    </source>
</evidence>
<reference evidence="3" key="1">
    <citation type="submission" date="2016-11" db="EMBL/GenBank/DDBJ databases">
        <authorList>
            <person name="Varghese N."/>
            <person name="Submissions S."/>
        </authorList>
    </citation>
    <scope>NUCLEOTIDE SEQUENCE [LARGE SCALE GENOMIC DNA]</scope>
    <source>
        <strain evidence="3">DSM 19055</strain>
    </source>
</reference>
<name>A0A1M5LWJ6_9FLAO</name>
<dbReference type="OrthoDB" id="606446at2"/>
<evidence type="ECO:0000313" key="2">
    <source>
        <dbReference type="EMBL" id="SHG69417.1"/>
    </source>
</evidence>
<dbReference type="InterPro" id="IPR024535">
    <property type="entry name" value="RHGA/B-epi-like_pectate_lyase"/>
</dbReference>
<dbReference type="Gene3D" id="2.160.20.10">
    <property type="entry name" value="Single-stranded right-handed beta-helix, Pectin lyase-like"/>
    <property type="match status" value="1"/>
</dbReference>
<gene>
    <name evidence="2" type="ORF">SAMN05421866_1242</name>
</gene>
<sequence length="400" mass="45820">MLSRIIILYFVLLAQLSLAQSLSLVDKYTKETFVYNSVDKWEDGKNMTEAKVDGVIYIKKDNKYYRRYYDRALNAGWFGALPNDDIDDSNAIQEAINYAVSTSQNLVFPFGRYNISKTIFIPQHFSFSMRNMVIDFSNSKLILNKDITLLQSDNWGTKLDSKFTTGMTIENFEIISEIGNLNSYAIKIQDYHQGTKLQNVSSFYSKNLLHSVNNYYLELYNINSLLNSKLREGKRFKFEGYHGLNKFTKLVAGNSDICFSFENGLLAALNLETLSVEGCNTGIYFNSELAGVTIRSSYFENFKVALNFENYSNATVLEGNYFNFLNDDNVYLLEYKGLPLNNIKFGFGNAYIGTKFKNFIKNKDNLYGEGVIFELPKVTNDIMNNLNQNKGKNNKIIQAN</sequence>
<dbReference type="Pfam" id="PF12708">
    <property type="entry name" value="Pect-lyase_RHGA_epim"/>
    <property type="match status" value="1"/>
</dbReference>
<accession>A0A1M5LWJ6</accession>
<dbReference type="Proteomes" id="UP000184047">
    <property type="component" value="Unassembled WGS sequence"/>
</dbReference>
<evidence type="ECO:0000313" key="3">
    <source>
        <dbReference type="Proteomes" id="UP000184047"/>
    </source>
</evidence>
<dbReference type="STRING" id="421058.SAMN05421866_1242"/>
<dbReference type="InterPro" id="IPR011050">
    <property type="entry name" value="Pectin_lyase_fold/virulence"/>
</dbReference>
<dbReference type="RefSeq" id="WP_139258775.1">
    <property type="nucleotide sequence ID" value="NZ_FQWT01000001.1"/>
</dbReference>
<keyword evidence="2" id="KW-0456">Lyase</keyword>
<dbReference type="EMBL" id="FQWT01000001">
    <property type="protein sequence ID" value="SHG69417.1"/>
    <property type="molecule type" value="Genomic_DNA"/>
</dbReference>
<dbReference type="SUPFAM" id="SSF51126">
    <property type="entry name" value="Pectin lyase-like"/>
    <property type="match status" value="1"/>
</dbReference>